<evidence type="ECO:0000256" key="4">
    <source>
        <dbReference type="ARBA" id="ARBA00022840"/>
    </source>
</evidence>
<keyword evidence="3" id="KW-0378">Hydrolase</keyword>
<dbReference type="InterPro" id="IPR007696">
    <property type="entry name" value="DNA_mismatch_repair_MutS_core"/>
</dbReference>
<dbReference type="InterPro" id="IPR045076">
    <property type="entry name" value="MutS"/>
</dbReference>
<proteinExistence type="predicted"/>
<name>A0A223EK49_9BACI</name>
<dbReference type="SMART" id="SM00534">
    <property type="entry name" value="MUTSac"/>
    <property type="match status" value="1"/>
</dbReference>
<evidence type="ECO:0000256" key="2">
    <source>
        <dbReference type="ARBA" id="ARBA00022741"/>
    </source>
</evidence>
<dbReference type="GO" id="GO:0004519">
    <property type="term" value="F:endonuclease activity"/>
    <property type="evidence" value="ECO:0007669"/>
    <property type="project" value="InterPro"/>
</dbReference>
<dbReference type="GO" id="GO:0140664">
    <property type="term" value="F:ATP-dependent DNA damage sensor activity"/>
    <property type="evidence" value="ECO:0007669"/>
    <property type="project" value="InterPro"/>
</dbReference>
<dbReference type="GeneID" id="56474444"/>
<dbReference type="InterPro" id="IPR000432">
    <property type="entry name" value="DNA_mismatch_repair_MutS_C"/>
</dbReference>
<gene>
    <name evidence="9" type="ORF">BS1321_16920</name>
</gene>
<dbReference type="GO" id="GO:0016887">
    <property type="term" value="F:ATP hydrolysis activity"/>
    <property type="evidence" value="ECO:0007669"/>
    <property type="project" value="InterPro"/>
</dbReference>
<evidence type="ECO:0000256" key="7">
    <source>
        <dbReference type="SAM" id="Coils"/>
    </source>
</evidence>
<dbReference type="InterPro" id="IPR036187">
    <property type="entry name" value="DNA_mismatch_repair_MutS_sf"/>
</dbReference>
<dbReference type="OrthoDB" id="9808166at2"/>
<dbReference type="Proteomes" id="UP000214618">
    <property type="component" value="Chromosome"/>
</dbReference>
<evidence type="ECO:0000259" key="8">
    <source>
        <dbReference type="PROSITE" id="PS00486"/>
    </source>
</evidence>
<dbReference type="GO" id="GO:0005524">
    <property type="term" value="F:ATP binding"/>
    <property type="evidence" value="ECO:0007669"/>
    <property type="project" value="UniProtKB-KW"/>
</dbReference>
<sequence>MNLMTYEKLQYIQLKEMVKNHCVSGLGKALLDQLKPSSILNVVKNRLSETTEARNLLNAESHIPLKGISHVGYHIDKLEKGMILEPTELVAIADFLRGCRNIKKFMTDKEFFAPTLHSYARSMTEFRSIEEEIQFTIKGNIVVSEASKDLKRIRNQIIKTESKIEERLNKFLKSGANKEFIQEFFISKKDDRYTIPIKASYKNQVAGTIVEVSAKGATVFIEPASVTKLNVELASLKAEESMEEYQLLATLSGTVFEQLKPIKINIELISQYDMIFAKAKFSKSMDAIEPKINDHGYIQLKGCKHPLLPQDSVPLDFEIGKDYRSLIITGPNAGGKTVVLKTIGILTLAVMSGLHVAGKEGTELAVFDQVFVDIGDNQSIENALSTFSSHMKNISEIMGAITNNSLLLFDEIGSGTEPNEGAALAIAILEEFYQRGCITVATTHYGEIKRYSEIHSDFMNAAMQFNSETLEPKYKLLIGQSGESNALWIAKKMNVREKVLQKAKLYIDNKDYDLERVQEGKIKKAKPTAIPKEASYEYEVGDKVKVSELDGYAIVYKKKDSYNNVTVLFEDTFKEVHANRLELEIKAVDLYPEGYDLNSLFVSYKERKLDRDLERGSKKALKNVAADIRKKLGE</sequence>
<accession>A0A223EK49</accession>
<dbReference type="GO" id="GO:0030983">
    <property type="term" value="F:mismatched DNA binding"/>
    <property type="evidence" value="ECO:0007669"/>
    <property type="project" value="InterPro"/>
</dbReference>
<reference evidence="9 10" key="1">
    <citation type="submission" date="2016-10" db="EMBL/GenBank/DDBJ databases">
        <title>The whole genome sequencing and assembly of Bacillus simplex DSM 1321 strain.</title>
        <authorList>
            <person name="Park M.-K."/>
            <person name="Lee Y.-J."/>
            <person name="Yi H."/>
            <person name="Bahn Y.-S."/>
            <person name="Kim J.F."/>
            <person name="Lee D.-W."/>
        </authorList>
    </citation>
    <scope>NUCLEOTIDE SEQUENCE [LARGE SCALE GENOMIC DNA]</scope>
    <source>
        <strain evidence="9 10">DSM 1321</strain>
    </source>
</reference>
<dbReference type="GO" id="GO:0019843">
    <property type="term" value="F:rRNA binding"/>
    <property type="evidence" value="ECO:0007669"/>
    <property type="project" value="UniProtKB-KW"/>
</dbReference>
<keyword evidence="2" id="KW-0547">Nucleotide-binding</keyword>
<dbReference type="GO" id="GO:0006298">
    <property type="term" value="P:mismatch repair"/>
    <property type="evidence" value="ECO:0007669"/>
    <property type="project" value="InterPro"/>
</dbReference>
<keyword evidence="7" id="KW-0175">Coiled coil</keyword>
<feature type="domain" description="DNA mismatch repair proteins mutS family" evidence="8">
    <location>
        <begin position="405"/>
        <end position="421"/>
    </location>
</feature>
<dbReference type="InterPro" id="IPR005747">
    <property type="entry name" value="MutS2"/>
</dbReference>
<dbReference type="PIRSF" id="PIRSF005814">
    <property type="entry name" value="MutS_YshD"/>
    <property type="match status" value="1"/>
</dbReference>
<dbReference type="SUPFAM" id="SSF48334">
    <property type="entry name" value="DNA repair protein MutS, domain III"/>
    <property type="match status" value="1"/>
</dbReference>
<evidence type="ECO:0000313" key="9">
    <source>
        <dbReference type="EMBL" id="ASS95445.1"/>
    </source>
</evidence>
<dbReference type="PROSITE" id="PS00486">
    <property type="entry name" value="DNA_MISMATCH_REPAIR_2"/>
    <property type="match status" value="1"/>
</dbReference>
<dbReference type="PANTHER" id="PTHR48466:SF2">
    <property type="entry name" value="OS10G0509000 PROTEIN"/>
    <property type="match status" value="1"/>
</dbReference>
<dbReference type="EMBL" id="CP017704">
    <property type="protein sequence ID" value="ASS95445.1"/>
    <property type="molecule type" value="Genomic_DNA"/>
</dbReference>
<keyword evidence="4" id="KW-0067">ATP-binding</keyword>
<evidence type="ECO:0000256" key="6">
    <source>
        <dbReference type="ARBA" id="ARBA00023125"/>
    </source>
</evidence>
<dbReference type="RefSeq" id="WP_063235126.1">
    <property type="nucleotide sequence ID" value="NZ_BCVO01000020.1"/>
</dbReference>
<dbReference type="NCBIfam" id="TIGR01069">
    <property type="entry name" value="mutS2"/>
    <property type="match status" value="1"/>
</dbReference>
<organism evidence="9 10">
    <name type="scientific">Peribacillus simplex NBRC 15720 = DSM 1321</name>
    <dbReference type="NCBI Taxonomy" id="1349754"/>
    <lineage>
        <taxon>Bacteria</taxon>
        <taxon>Bacillati</taxon>
        <taxon>Bacillota</taxon>
        <taxon>Bacilli</taxon>
        <taxon>Bacillales</taxon>
        <taxon>Bacillaceae</taxon>
        <taxon>Peribacillus</taxon>
    </lineage>
</organism>
<dbReference type="Gene3D" id="1.10.1420.10">
    <property type="match status" value="2"/>
</dbReference>
<dbReference type="PANTHER" id="PTHR48466">
    <property type="entry name" value="OS10G0509000 PROTEIN-RELATED"/>
    <property type="match status" value="1"/>
</dbReference>
<dbReference type="Pfam" id="PF00488">
    <property type="entry name" value="MutS_V"/>
    <property type="match status" value="1"/>
</dbReference>
<dbReference type="AlphaFoldDB" id="A0A223EK49"/>
<evidence type="ECO:0000256" key="3">
    <source>
        <dbReference type="ARBA" id="ARBA00022801"/>
    </source>
</evidence>
<keyword evidence="1" id="KW-0699">rRNA-binding</keyword>
<dbReference type="InterPro" id="IPR027417">
    <property type="entry name" value="P-loop_NTPase"/>
</dbReference>
<dbReference type="SMART" id="SM00533">
    <property type="entry name" value="MUTSd"/>
    <property type="match status" value="1"/>
</dbReference>
<dbReference type="FunFam" id="3.40.50.300:FF:000830">
    <property type="entry name" value="Endonuclease MutS2"/>
    <property type="match status" value="1"/>
</dbReference>
<dbReference type="GO" id="GO:0045910">
    <property type="term" value="P:negative regulation of DNA recombination"/>
    <property type="evidence" value="ECO:0007669"/>
    <property type="project" value="InterPro"/>
</dbReference>
<dbReference type="Gene3D" id="3.40.50.300">
    <property type="entry name" value="P-loop containing nucleotide triphosphate hydrolases"/>
    <property type="match status" value="1"/>
</dbReference>
<evidence type="ECO:0000256" key="1">
    <source>
        <dbReference type="ARBA" id="ARBA00022730"/>
    </source>
</evidence>
<evidence type="ECO:0000256" key="5">
    <source>
        <dbReference type="ARBA" id="ARBA00022884"/>
    </source>
</evidence>
<evidence type="ECO:0000313" key="10">
    <source>
        <dbReference type="Proteomes" id="UP000214618"/>
    </source>
</evidence>
<feature type="coiled-coil region" evidence="7">
    <location>
        <begin position="143"/>
        <end position="170"/>
    </location>
</feature>
<keyword evidence="6" id="KW-0238">DNA-binding</keyword>
<dbReference type="SUPFAM" id="SSF52540">
    <property type="entry name" value="P-loop containing nucleoside triphosphate hydrolases"/>
    <property type="match status" value="1"/>
</dbReference>
<protein>
    <submittedName>
        <fullName evidence="9">Mannonate oxidoreductase</fullName>
    </submittedName>
</protein>
<keyword evidence="5" id="KW-0694">RNA-binding</keyword>